<keyword evidence="6" id="KW-0255">Endonuclease</keyword>
<name>A0A7K7ZS76_9PASE</name>
<evidence type="ECO:0000256" key="10">
    <source>
        <dbReference type="PROSITE-ProRule" id="PRU00450"/>
    </source>
</evidence>
<feature type="domain" description="Integrase catalytic" evidence="14">
    <location>
        <begin position="478"/>
        <end position="600"/>
    </location>
</feature>
<evidence type="ECO:0000256" key="3">
    <source>
        <dbReference type="ARBA" id="ARBA00022695"/>
    </source>
</evidence>
<dbReference type="SUPFAM" id="SSF46919">
    <property type="entry name" value="N-terminal Zn binding domain of HIV integrase"/>
    <property type="match status" value="1"/>
</dbReference>
<keyword evidence="8" id="KW-0695">RNA-directed DNA polymerase</keyword>
<dbReference type="Pfam" id="PF02022">
    <property type="entry name" value="Integrase_Zn"/>
    <property type="match status" value="1"/>
</dbReference>
<dbReference type="Proteomes" id="UP000538725">
    <property type="component" value="Unassembled WGS sequence"/>
</dbReference>
<dbReference type="Gene3D" id="3.30.420.10">
    <property type="entry name" value="Ribonuclease H-like superfamily/Ribonuclease H"/>
    <property type="match status" value="2"/>
</dbReference>
<dbReference type="GO" id="GO:0015074">
    <property type="term" value="P:DNA integration"/>
    <property type="evidence" value="ECO:0007669"/>
    <property type="project" value="InterPro"/>
</dbReference>
<evidence type="ECO:0000259" key="11">
    <source>
        <dbReference type="PROSITE" id="PS50876"/>
    </source>
</evidence>
<dbReference type="InterPro" id="IPR017856">
    <property type="entry name" value="Integrase-like_N"/>
</dbReference>
<feature type="domain" description="Integrase-type" evidence="11">
    <location>
        <begin position="428"/>
        <end position="469"/>
    </location>
</feature>
<evidence type="ECO:0000256" key="2">
    <source>
        <dbReference type="ARBA" id="ARBA00022679"/>
    </source>
</evidence>
<evidence type="ECO:0000256" key="1">
    <source>
        <dbReference type="ARBA" id="ARBA00010879"/>
    </source>
</evidence>
<dbReference type="Gene3D" id="1.10.10.200">
    <property type="match status" value="1"/>
</dbReference>
<dbReference type="Pfam" id="PF00078">
    <property type="entry name" value="RVT_1"/>
    <property type="match status" value="1"/>
</dbReference>
<dbReference type="Gene3D" id="3.30.70.270">
    <property type="match status" value="2"/>
</dbReference>
<dbReference type="Pfam" id="PF06817">
    <property type="entry name" value="RVT_thumb"/>
    <property type="match status" value="1"/>
</dbReference>
<dbReference type="SUPFAM" id="SSF56672">
    <property type="entry name" value="DNA/RNA polymerases"/>
    <property type="match status" value="1"/>
</dbReference>
<evidence type="ECO:0000259" key="13">
    <source>
        <dbReference type="PROSITE" id="PS50879"/>
    </source>
</evidence>
<dbReference type="PANTHER" id="PTHR41694:SF3">
    <property type="entry name" value="RNA-DIRECTED DNA POLYMERASE-RELATED"/>
    <property type="match status" value="1"/>
</dbReference>
<evidence type="ECO:0000256" key="7">
    <source>
        <dbReference type="ARBA" id="ARBA00022801"/>
    </source>
</evidence>
<comment type="caution">
    <text evidence="15">The sequence shown here is derived from an EMBL/GenBank/DDBJ whole genome shotgun (WGS) entry which is preliminary data.</text>
</comment>
<dbReference type="PROSITE" id="PS50876">
    <property type="entry name" value="ZF_INTEGRASE"/>
    <property type="match status" value="1"/>
</dbReference>
<dbReference type="GO" id="GO:0004523">
    <property type="term" value="F:RNA-DNA hybrid ribonuclease activity"/>
    <property type="evidence" value="ECO:0007669"/>
    <property type="project" value="InterPro"/>
</dbReference>
<protein>
    <submittedName>
        <fullName evidence="15">POK11 protein</fullName>
    </submittedName>
</protein>
<evidence type="ECO:0000313" key="15">
    <source>
        <dbReference type="EMBL" id="NXA91911.1"/>
    </source>
</evidence>
<organism evidence="15 16">
    <name type="scientific">Melanocharis versteri</name>
    <name type="common">Fan-tailed berrypecker</name>
    <dbReference type="NCBI Taxonomy" id="254552"/>
    <lineage>
        <taxon>Eukaryota</taxon>
        <taxon>Metazoa</taxon>
        <taxon>Chordata</taxon>
        <taxon>Craniata</taxon>
        <taxon>Vertebrata</taxon>
        <taxon>Euteleostomi</taxon>
        <taxon>Archelosauria</taxon>
        <taxon>Archosauria</taxon>
        <taxon>Dinosauria</taxon>
        <taxon>Saurischia</taxon>
        <taxon>Theropoda</taxon>
        <taxon>Coelurosauria</taxon>
        <taxon>Aves</taxon>
        <taxon>Neognathae</taxon>
        <taxon>Neoaves</taxon>
        <taxon>Telluraves</taxon>
        <taxon>Australaves</taxon>
        <taxon>Passeriformes</taxon>
        <taxon>Passeroidea</taxon>
        <taxon>Melanocharitidae</taxon>
        <taxon>Melanocharis</taxon>
    </lineage>
</organism>
<evidence type="ECO:0000313" key="16">
    <source>
        <dbReference type="Proteomes" id="UP000538725"/>
    </source>
</evidence>
<comment type="similarity">
    <text evidence="1">Belongs to the beta type-B retroviral polymerase family. HERV class-II K(HML-2) pol subfamily.</text>
</comment>
<evidence type="ECO:0000256" key="5">
    <source>
        <dbReference type="ARBA" id="ARBA00022723"/>
    </source>
</evidence>
<evidence type="ECO:0000256" key="6">
    <source>
        <dbReference type="ARBA" id="ARBA00022759"/>
    </source>
</evidence>
<keyword evidence="10" id="KW-0863">Zinc-finger</keyword>
<feature type="domain" description="Reverse transcriptase" evidence="12">
    <location>
        <begin position="1"/>
        <end position="86"/>
    </location>
</feature>
<keyword evidence="2" id="KW-0808">Transferase</keyword>
<evidence type="ECO:0000259" key="14">
    <source>
        <dbReference type="PROSITE" id="PS50994"/>
    </source>
</evidence>
<dbReference type="AlphaFoldDB" id="A0A7K7ZS76"/>
<dbReference type="GO" id="GO:0003964">
    <property type="term" value="F:RNA-directed DNA polymerase activity"/>
    <property type="evidence" value="ECO:0007669"/>
    <property type="project" value="UniProtKB-KW"/>
</dbReference>
<keyword evidence="3" id="KW-0548">Nucleotidyltransferase</keyword>
<dbReference type="InterPro" id="IPR036397">
    <property type="entry name" value="RNaseH_sf"/>
</dbReference>
<dbReference type="GO" id="GO:0035613">
    <property type="term" value="F:RNA stem-loop binding"/>
    <property type="evidence" value="ECO:0007669"/>
    <property type="project" value="TreeGrafter"/>
</dbReference>
<dbReference type="InterPro" id="IPR003308">
    <property type="entry name" value="Integrase_Zn-bd_dom_N"/>
</dbReference>
<keyword evidence="5" id="KW-0479">Metal-binding</keyword>
<proteinExistence type="inferred from homology"/>
<dbReference type="InterPro" id="IPR012337">
    <property type="entry name" value="RNaseH-like_sf"/>
</dbReference>
<keyword evidence="10" id="KW-0862">Zinc</keyword>
<keyword evidence="7" id="KW-0378">Hydrolase</keyword>
<reference evidence="15 16" key="1">
    <citation type="submission" date="2019-09" db="EMBL/GenBank/DDBJ databases">
        <title>Bird 10,000 Genomes (B10K) Project - Family phase.</title>
        <authorList>
            <person name="Zhang G."/>
        </authorList>
    </citation>
    <scope>NUCLEOTIDE SEQUENCE [LARGE SCALE GENOMIC DNA]</scope>
    <source>
        <strain evidence="15">B10K-DU-029-37</strain>
        <tissue evidence="15">Liver</tissue>
    </source>
</reference>
<dbReference type="Pfam" id="PF00075">
    <property type="entry name" value="RNase_H"/>
    <property type="match status" value="1"/>
</dbReference>
<sequence>VLPQGMKNSPSICQWYVAQILSPVRERFPDAMLYHYMDDILVRAEDECQLELVLTFVIRAIQDAGFVVAPEKIQHQCPVTYLGLKIKERTIVPQQFTTLDNPQTLQELQHLCGSISWVRPLLGISTEDLAPLFNRLCGDSGLSSPCQLTPAAREALGRVQEALTSCRVHQVDPELPYNFSILGELPHLHRLIFQWDGEVKDPLLIVEWVFLPHQPSKTTTRPQELVAQLIRKPRNEELEFLMETSECLQFTLDSFSGKLSSHYPAHKLFSERFKLAPKVMRSAKPLDALMIFTDGSGVSHKSVMTWRDPQTSNWEKDVQVVEGSPQIAELATVVTAFERFPDRPINIVTDSAYMAGVVERAEHVLLKEVSNPRSRKLLSELIHSVSHRKQPYYVMHVRSHTDLPGPITEGNRRADALAAPVTLPAVPGTFQQAKLSHQLYHQNVPALVRMFHITRDQAKAIVATRPSCQKHEVPSLGVRVNPWGLQSCQLWHTDVTHVQEFGRSKYVHISIDTFSGAVLASAHGGEKAKDVKRHFFMAFSTLGVPAEIKTDNGPAYVSRDFMNFFDLWGIRHTTGIPHSPTGQSVVERAHLNIKRVLAQQ</sequence>
<dbReference type="SUPFAM" id="SSF53098">
    <property type="entry name" value="Ribonuclease H-like"/>
    <property type="match status" value="1"/>
</dbReference>
<dbReference type="EMBL" id="VZTG01005553">
    <property type="protein sequence ID" value="NXA91911.1"/>
    <property type="molecule type" value="Genomic_DNA"/>
</dbReference>
<dbReference type="PROSITE" id="PS50994">
    <property type="entry name" value="INTEGRASE"/>
    <property type="match status" value="1"/>
</dbReference>
<dbReference type="GO" id="GO:0008270">
    <property type="term" value="F:zinc ion binding"/>
    <property type="evidence" value="ECO:0007669"/>
    <property type="project" value="UniProtKB-KW"/>
</dbReference>
<evidence type="ECO:0000256" key="8">
    <source>
        <dbReference type="ARBA" id="ARBA00022918"/>
    </source>
</evidence>
<dbReference type="InterPro" id="IPR043502">
    <property type="entry name" value="DNA/RNA_pol_sf"/>
</dbReference>
<keyword evidence="16" id="KW-1185">Reference proteome</keyword>
<dbReference type="Pfam" id="PF00665">
    <property type="entry name" value="rve"/>
    <property type="match status" value="1"/>
</dbReference>
<gene>
    <name evidence="15" type="primary">Ervk11_1</name>
    <name evidence="15" type="ORF">MELVER_R11480</name>
</gene>
<dbReference type="InterPro" id="IPR002156">
    <property type="entry name" value="RNaseH_domain"/>
</dbReference>
<dbReference type="InterPro" id="IPR043128">
    <property type="entry name" value="Rev_trsase/Diguanyl_cyclase"/>
</dbReference>
<dbReference type="PROSITE" id="PS50879">
    <property type="entry name" value="RNASE_H_1"/>
    <property type="match status" value="1"/>
</dbReference>
<feature type="non-terminal residue" evidence="15">
    <location>
        <position position="1"/>
    </location>
</feature>
<dbReference type="InterPro" id="IPR010661">
    <property type="entry name" value="RVT_thumb"/>
</dbReference>
<dbReference type="InterPro" id="IPR001584">
    <property type="entry name" value="Integrase_cat-core"/>
</dbReference>
<evidence type="ECO:0000256" key="4">
    <source>
        <dbReference type="ARBA" id="ARBA00022722"/>
    </source>
</evidence>
<dbReference type="PROSITE" id="PS50878">
    <property type="entry name" value="RT_POL"/>
    <property type="match status" value="1"/>
</dbReference>
<feature type="domain" description="RNase H type-1" evidence="13">
    <location>
        <begin position="285"/>
        <end position="423"/>
    </location>
</feature>
<accession>A0A7K7ZS76</accession>
<dbReference type="PANTHER" id="PTHR41694">
    <property type="entry name" value="ENDOGENOUS RETROVIRUS GROUP K MEMBER POL PROTEIN"/>
    <property type="match status" value="1"/>
</dbReference>
<dbReference type="InterPro" id="IPR000477">
    <property type="entry name" value="RT_dom"/>
</dbReference>
<dbReference type="GO" id="GO:0003677">
    <property type="term" value="F:DNA binding"/>
    <property type="evidence" value="ECO:0007669"/>
    <property type="project" value="UniProtKB-KW"/>
</dbReference>
<keyword evidence="4" id="KW-0540">Nuclease</keyword>
<evidence type="ECO:0000256" key="9">
    <source>
        <dbReference type="ARBA" id="ARBA00023125"/>
    </source>
</evidence>
<evidence type="ECO:0000259" key="12">
    <source>
        <dbReference type="PROSITE" id="PS50878"/>
    </source>
</evidence>
<keyword evidence="9" id="KW-0238">DNA-binding</keyword>
<feature type="non-terminal residue" evidence="15">
    <location>
        <position position="600"/>
    </location>
</feature>